<sequence>MEEDALAVSREYESRGMEYIWMPTFDMSTDGRAQMLPQGSHIFASLVQRGHVIYSHCNAGVGRSVAAVCGYLTFALGLSPRRMQHVVAMARPVSFFDFEALDRARPHYEAMFGRACRGDQPSEAALLAEANAIIEMA</sequence>
<dbReference type="InterPro" id="IPR000387">
    <property type="entry name" value="Tyr_Pase_dom"/>
</dbReference>
<feature type="domain" description="Tyrosine specific protein phosphatases" evidence="1">
    <location>
        <begin position="33"/>
        <end position="92"/>
    </location>
</feature>
<dbReference type="PANTHER" id="PTHR46864">
    <property type="entry name" value="LAFORIN"/>
    <property type="match status" value="1"/>
</dbReference>
<evidence type="ECO:0000313" key="2">
    <source>
        <dbReference type="EMBL" id="CAK0875256.1"/>
    </source>
</evidence>
<name>A0ABN9VS45_9DINO</name>
<dbReference type="Gene3D" id="3.90.190.10">
    <property type="entry name" value="Protein tyrosine phosphatase superfamily"/>
    <property type="match status" value="1"/>
</dbReference>
<comment type="caution">
    <text evidence="2">The sequence shown here is derived from an EMBL/GenBank/DDBJ whole genome shotgun (WGS) entry which is preliminary data.</text>
</comment>
<reference evidence="2" key="1">
    <citation type="submission" date="2023-10" db="EMBL/GenBank/DDBJ databases">
        <authorList>
            <person name="Chen Y."/>
            <person name="Shah S."/>
            <person name="Dougan E. K."/>
            <person name="Thang M."/>
            <person name="Chan C."/>
        </authorList>
    </citation>
    <scope>NUCLEOTIDE SEQUENCE [LARGE SCALE GENOMIC DNA]</scope>
</reference>
<dbReference type="Proteomes" id="UP001189429">
    <property type="component" value="Unassembled WGS sequence"/>
</dbReference>
<dbReference type="PANTHER" id="PTHR46864:SF1">
    <property type="entry name" value="LAFORIN"/>
    <property type="match status" value="1"/>
</dbReference>
<dbReference type="EMBL" id="CAUYUJ010017493">
    <property type="protein sequence ID" value="CAK0875256.1"/>
    <property type="molecule type" value="Genomic_DNA"/>
</dbReference>
<organism evidence="2 3">
    <name type="scientific">Prorocentrum cordatum</name>
    <dbReference type="NCBI Taxonomy" id="2364126"/>
    <lineage>
        <taxon>Eukaryota</taxon>
        <taxon>Sar</taxon>
        <taxon>Alveolata</taxon>
        <taxon>Dinophyceae</taxon>
        <taxon>Prorocentrales</taxon>
        <taxon>Prorocentraceae</taxon>
        <taxon>Prorocentrum</taxon>
    </lineage>
</organism>
<evidence type="ECO:0000259" key="1">
    <source>
        <dbReference type="PROSITE" id="PS50056"/>
    </source>
</evidence>
<gene>
    <name evidence="2" type="ORF">PCOR1329_LOCUS59962</name>
</gene>
<proteinExistence type="predicted"/>
<dbReference type="PROSITE" id="PS50056">
    <property type="entry name" value="TYR_PHOSPHATASE_2"/>
    <property type="match status" value="1"/>
</dbReference>
<keyword evidence="3" id="KW-1185">Reference proteome</keyword>
<accession>A0ABN9VS45</accession>
<dbReference type="InterPro" id="IPR042942">
    <property type="entry name" value="Laforin"/>
</dbReference>
<protein>
    <recommendedName>
        <fullName evidence="1">Tyrosine specific protein phosphatases domain-containing protein</fullName>
    </recommendedName>
</protein>
<dbReference type="SUPFAM" id="SSF52799">
    <property type="entry name" value="(Phosphotyrosine protein) phosphatases II"/>
    <property type="match status" value="1"/>
</dbReference>
<evidence type="ECO:0000313" key="3">
    <source>
        <dbReference type="Proteomes" id="UP001189429"/>
    </source>
</evidence>
<dbReference type="InterPro" id="IPR029021">
    <property type="entry name" value="Prot-tyrosine_phosphatase-like"/>
</dbReference>